<name>A0A9Q3BJ25_9BASI</name>
<sequence>MTAPDVLFPSQYTSNSSMYSLGSYSHLVTCDLLPLSFSPLPPSDSLEEHYSTNDKYSLPNETASASQDTRAVKSLSQDCKQKCKRSDVYYYFEKLMRTGEWMADKNDYCYTYKCWHGRVKPFGMGCHTSNMNKHWKICAG</sequence>
<feature type="region of interest" description="Disordered" evidence="1">
    <location>
        <begin position="44"/>
        <end position="69"/>
    </location>
</feature>
<reference evidence="2" key="1">
    <citation type="submission" date="2021-03" db="EMBL/GenBank/DDBJ databases">
        <title>Draft genome sequence of rust myrtle Austropuccinia psidii MF-1, a brazilian biotype.</title>
        <authorList>
            <person name="Quecine M.C."/>
            <person name="Pachon D.M.R."/>
            <person name="Bonatelli M.L."/>
            <person name="Correr F.H."/>
            <person name="Franceschini L.M."/>
            <person name="Leite T.F."/>
            <person name="Margarido G.R.A."/>
            <person name="Almeida C.A."/>
            <person name="Ferrarezi J.A."/>
            <person name="Labate C.A."/>
        </authorList>
    </citation>
    <scope>NUCLEOTIDE SEQUENCE</scope>
    <source>
        <strain evidence="2">MF-1</strain>
    </source>
</reference>
<evidence type="ECO:0000256" key="1">
    <source>
        <dbReference type="SAM" id="MobiDB-lite"/>
    </source>
</evidence>
<protein>
    <submittedName>
        <fullName evidence="2">Uncharacterized protein</fullName>
    </submittedName>
</protein>
<keyword evidence="3" id="KW-1185">Reference proteome</keyword>
<organism evidence="2 3">
    <name type="scientific">Austropuccinia psidii MF-1</name>
    <dbReference type="NCBI Taxonomy" id="1389203"/>
    <lineage>
        <taxon>Eukaryota</taxon>
        <taxon>Fungi</taxon>
        <taxon>Dikarya</taxon>
        <taxon>Basidiomycota</taxon>
        <taxon>Pucciniomycotina</taxon>
        <taxon>Pucciniomycetes</taxon>
        <taxon>Pucciniales</taxon>
        <taxon>Sphaerophragmiaceae</taxon>
        <taxon>Austropuccinia</taxon>
    </lineage>
</organism>
<accession>A0A9Q3BJ25</accession>
<comment type="caution">
    <text evidence="2">The sequence shown here is derived from an EMBL/GenBank/DDBJ whole genome shotgun (WGS) entry which is preliminary data.</text>
</comment>
<dbReference type="EMBL" id="AVOT02001243">
    <property type="protein sequence ID" value="MBW0466222.1"/>
    <property type="molecule type" value="Genomic_DNA"/>
</dbReference>
<feature type="compositionally biased region" description="Polar residues" evidence="1">
    <location>
        <begin position="53"/>
        <end position="69"/>
    </location>
</feature>
<dbReference type="AlphaFoldDB" id="A0A9Q3BJ25"/>
<dbReference type="Proteomes" id="UP000765509">
    <property type="component" value="Unassembled WGS sequence"/>
</dbReference>
<evidence type="ECO:0000313" key="3">
    <source>
        <dbReference type="Proteomes" id="UP000765509"/>
    </source>
</evidence>
<evidence type="ECO:0000313" key="2">
    <source>
        <dbReference type="EMBL" id="MBW0466222.1"/>
    </source>
</evidence>
<proteinExistence type="predicted"/>
<gene>
    <name evidence="2" type="ORF">O181_005937</name>
</gene>